<reference evidence="1 2" key="1">
    <citation type="submission" date="2016-10" db="EMBL/GenBank/DDBJ databases">
        <authorList>
            <person name="Varghese N."/>
            <person name="Submissions S."/>
        </authorList>
    </citation>
    <scope>NUCLEOTIDE SEQUENCE [LARGE SCALE GENOMIC DNA]</scope>
    <source>
        <strain evidence="1 2">CGMCC 1.11215</strain>
    </source>
</reference>
<gene>
    <name evidence="1" type="ORF">SAMN05216368_1302</name>
</gene>
<dbReference type="EMBL" id="FNIB01000030">
    <property type="protein sequence ID" value="SDO63520.1"/>
    <property type="molecule type" value="Genomic_DNA"/>
</dbReference>
<name>A0A5E9G3Y1_9MICO</name>
<dbReference type="STRING" id="1424659.SAMN05216368_1302"/>
<dbReference type="Proteomes" id="UP000199639">
    <property type="component" value="Unassembled WGS sequence"/>
</dbReference>
<organism evidence="1 2">
    <name type="scientific">Cryobacterium flavum</name>
    <dbReference type="NCBI Taxonomy" id="1424659"/>
    <lineage>
        <taxon>Bacteria</taxon>
        <taxon>Bacillati</taxon>
        <taxon>Actinomycetota</taxon>
        <taxon>Actinomycetes</taxon>
        <taxon>Micrococcales</taxon>
        <taxon>Microbacteriaceae</taxon>
        <taxon>Cryobacterium</taxon>
    </lineage>
</organism>
<proteinExistence type="predicted"/>
<evidence type="ECO:0000313" key="1">
    <source>
        <dbReference type="EMBL" id="SDO63520.1"/>
    </source>
</evidence>
<evidence type="ECO:0000313" key="2">
    <source>
        <dbReference type="Proteomes" id="UP000199639"/>
    </source>
</evidence>
<dbReference type="AlphaFoldDB" id="A0A5E9G3Y1"/>
<sequence length="179" mass="19276">MIGILAFIGGLFSINPTAVHDGGMLDVLCTASELAEYGEVHVVGDRLERLAVTITPNFYGTELDEIEWVFDRFAQVASGGRKTATISGVIVSIDAVYVSLTRKSRGWAPAGGTATLERLETTAATRRPERRIAWGAASAPDEHGHANRTGYPVFEEGDESFTGWVITLADEHVRLADAV</sequence>
<accession>A0A5E9G3Y1</accession>
<protein>
    <submittedName>
        <fullName evidence="1">Uncharacterized protein</fullName>
    </submittedName>
</protein>